<comment type="caution">
    <text evidence="1">The sequence shown here is derived from an EMBL/GenBank/DDBJ whole genome shotgun (WGS) entry which is preliminary data.</text>
</comment>
<evidence type="ECO:0000313" key="1">
    <source>
        <dbReference type="EMBL" id="KAJ3114255.1"/>
    </source>
</evidence>
<organism evidence="1 2">
    <name type="scientific">Physocladia obscura</name>
    <dbReference type="NCBI Taxonomy" id="109957"/>
    <lineage>
        <taxon>Eukaryota</taxon>
        <taxon>Fungi</taxon>
        <taxon>Fungi incertae sedis</taxon>
        <taxon>Chytridiomycota</taxon>
        <taxon>Chytridiomycota incertae sedis</taxon>
        <taxon>Chytridiomycetes</taxon>
        <taxon>Chytridiales</taxon>
        <taxon>Chytriomycetaceae</taxon>
        <taxon>Physocladia</taxon>
    </lineage>
</organism>
<gene>
    <name evidence="1" type="ORF">HK100_001722</name>
</gene>
<protein>
    <submittedName>
        <fullName evidence="1">Uncharacterized protein</fullName>
    </submittedName>
</protein>
<feature type="non-terminal residue" evidence="1">
    <location>
        <position position="55"/>
    </location>
</feature>
<dbReference type="Proteomes" id="UP001211907">
    <property type="component" value="Unassembled WGS sequence"/>
</dbReference>
<dbReference type="EMBL" id="JADGJH010001382">
    <property type="protein sequence ID" value="KAJ3114255.1"/>
    <property type="molecule type" value="Genomic_DNA"/>
</dbReference>
<reference evidence="1" key="1">
    <citation type="submission" date="2020-05" db="EMBL/GenBank/DDBJ databases">
        <title>Phylogenomic resolution of chytrid fungi.</title>
        <authorList>
            <person name="Stajich J.E."/>
            <person name="Amses K."/>
            <person name="Simmons R."/>
            <person name="Seto K."/>
            <person name="Myers J."/>
            <person name="Bonds A."/>
            <person name="Quandt C.A."/>
            <person name="Barry K."/>
            <person name="Liu P."/>
            <person name="Grigoriev I."/>
            <person name="Longcore J.E."/>
            <person name="James T.Y."/>
        </authorList>
    </citation>
    <scope>NUCLEOTIDE SEQUENCE</scope>
    <source>
        <strain evidence="1">JEL0513</strain>
    </source>
</reference>
<sequence length="55" mass="6219">MLGKFGDWQKPANEEFYPMEDAGQIKLVKIPEGAKVIPTKMVYTTKGNGDKKSRF</sequence>
<accession>A0AAD5SYF4</accession>
<evidence type="ECO:0000313" key="2">
    <source>
        <dbReference type="Proteomes" id="UP001211907"/>
    </source>
</evidence>
<dbReference type="AlphaFoldDB" id="A0AAD5SYF4"/>
<proteinExistence type="predicted"/>
<name>A0AAD5SYF4_9FUNG</name>
<keyword evidence="2" id="KW-1185">Reference proteome</keyword>